<dbReference type="GO" id="GO:0005634">
    <property type="term" value="C:nucleus"/>
    <property type="evidence" value="ECO:0007669"/>
    <property type="project" value="UniProtKB-SubCell"/>
</dbReference>
<feature type="domain" description="C2H2-type" evidence="9">
    <location>
        <begin position="33"/>
        <end position="55"/>
    </location>
</feature>
<gene>
    <name evidence="10" type="ORF">PBY51_012371</name>
</gene>
<accession>A0AAN7XQ39</accession>
<feature type="domain" description="C2H2-type" evidence="9">
    <location>
        <begin position="6"/>
        <end position="33"/>
    </location>
</feature>
<keyword evidence="5" id="KW-0862">Zinc</keyword>
<keyword evidence="3" id="KW-0677">Repeat</keyword>
<dbReference type="SMART" id="SM00355">
    <property type="entry name" value="ZnF_C2H2"/>
    <property type="match status" value="2"/>
</dbReference>
<reference evidence="10 11" key="2">
    <citation type="journal article" date="2023" name="Mol. Biol. Evol.">
        <title>Genomics of Secondarily Temperate Adaptation in the Only Non-Antarctic Icefish.</title>
        <authorList>
            <person name="Rivera-Colon A.G."/>
            <person name="Rayamajhi N."/>
            <person name="Minhas B.F."/>
            <person name="Madrigal G."/>
            <person name="Bilyk K.T."/>
            <person name="Yoon V."/>
            <person name="Hune M."/>
            <person name="Gregory S."/>
            <person name="Cheng C.H.C."/>
            <person name="Catchen J.M."/>
        </authorList>
    </citation>
    <scope>NUCLEOTIDE SEQUENCE [LARGE SCALE GENOMIC DNA]</scope>
    <source>
        <strain evidence="10">JMC-PN-2008</strain>
    </source>
</reference>
<evidence type="ECO:0000256" key="3">
    <source>
        <dbReference type="ARBA" id="ARBA00022737"/>
    </source>
</evidence>
<dbReference type="PROSITE" id="PS50157">
    <property type="entry name" value="ZINC_FINGER_C2H2_2"/>
    <property type="match status" value="2"/>
</dbReference>
<evidence type="ECO:0000256" key="2">
    <source>
        <dbReference type="ARBA" id="ARBA00022723"/>
    </source>
</evidence>
<evidence type="ECO:0000313" key="10">
    <source>
        <dbReference type="EMBL" id="KAK5867916.1"/>
    </source>
</evidence>
<keyword evidence="6" id="KW-0238">DNA-binding</keyword>
<evidence type="ECO:0000256" key="4">
    <source>
        <dbReference type="ARBA" id="ARBA00022771"/>
    </source>
</evidence>
<dbReference type="InterPro" id="IPR036236">
    <property type="entry name" value="Znf_C2H2_sf"/>
</dbReference>
<keyword evidence="4 8" id="KW-0863">Zinc-finger</keyword>
<dbReference type="InterPro" id="IPR050589">
    <property type="entry name" value="Ikaros_C2H2-ZF"/>
</dbReference>
<dbReference type="FunFam" id="3.30.160.60:FF:000065">
    <property type="entry name" value="B-cell CLL/lymphoma 6, member B"/>
    <property type="match status" value="1"/>
</dbReference>
<dbReference type="Proteomes" id="UP001346869">
    <property type="component" value="Unassembled WGS sequence"/>
</dbReference>
<dbReference type="PANTHER" id="PTHR24404">
    <property type="entry name" value="ZINC FINGER PROTEIN"/>
    <property type="match status" value="1"/>
</dbReference>
<organism evidence="10 11">
    <name type="scientific">Eleginops maclovinus</name>
    <name type="common">Patagonian blennie</name>
    <name type="synonym">Eleginus maclovinus</name>
    <dbReference type="NCBI Taxonomy" id="56733"/>
    <lineage>
        <taxon>Eukaryota</taxon>
        <taxon>Metazoa</taxon>
        <taxon>Chordata</taxon>
        <taxon>Craniata</taxon>
        <taxon>Vertebrata</taxon>
        <taxon>Euteleostomi</taxon>
        <taxon>Actinopterygii</taxon>
        <taxon>Neopterygii</taxon>
        <taxon>Teleostei</taxon>
        <taxon>Neoteleostei</taxon>
        <taxon>Acanthomorphata</taxon>
        <taxon>Eupercaria</taxon>
        <taxon>Perciformes</taxon>
        <taxon>Notothenioidei</taxon>
        <taxon>Eleginopidae</taxon>
        <taxon>Eleginops</taxon>
    </lineage>
</organism>
<evidence type="ECO:0000259" key="9">
    <source>
        <dbReference type="PROSITE" id="PS50157"/>
    </source>
</evidence>
<keyword evidence="2" id="KW-0479">Metal-binding</keyword>
<dbReference type="PANTHER" id="PTHR24404:SF114">
    <property type="entry name" value="KLUMPFUSS, ISOFORM B-RELATED"/>
    <property type="match status" value="1"/>
</dbReference>
<comment type="caution">
    <text evidence="10">The sequence shown here is derived from an EMBL/GenBank/DDBJ whole genome shotgun (WGS) entry which is preliminary data.</text>
</comment>
<comment type="subcellular location">
    <subcellularLocation>
        <location evidence="1">Nucleus</location>
    </subcellularLocation>
</comment>
<name>A0AAN7XQ39_ELEMC</name>
<evidence type="ECO:0000256" key="8">
    <source>
        <dbReference type="PROSITE-ProRule" id="PRU00042"/>
    </source>
</evidence>
<evidence type="ECO:0000256" key="5">
    <source>
        <dbReference type="ARBA" id="ARBA00022833"/>
    </source>
</evidence>
<dbReference type="PROSITE" id="PS00028">
    <property type="entry name" value="ZINC_FINGER_C2H2_1"/>
    <property type="match status" value="1"/>
</dbReference>
<evidence type="ECO:0000256" key="7">
    <source>
        <dbReference type="ARBA" id="ARBA00023242"/>
    </source>
</evidence>
<evidence type="ECO:0000256" key="1">
    <source>
        <dbReference type="ARBA" id="ARBA00004123"/>
    </source>
</evidence>
<dbReference type="GO" id="GO:0006357">
    <property type="term" value="P:regulation of transcription by RNA polymerase II"/>
    <property type="evidence" value="ECO:0007669"/>
    <property type="project" value="TreeGrafter"/>
</dbReference>
<dbReference type="Gene3D" id="3.30.160.60">
    <property type="entry name" value="Classic Zinc Finger"/>
    <property type="match status" value="2"/>
</dbReference>
<keyword evidence="11" id="KW-1185">Reference proteome</keyword>
<dbReference type="EMBL" id="JAUZQC010000008">
    <property type="protein sequence ID" value="KAK5867916.1"/>
    <property type="molecule type" value="Genomic_DNA"/>
</dbReference>
<reference evidence="10 11" key="1">
    <citation type="journal article" date="2023" name="Genes (Basel)">
        <title>Chromosome-Level Genome Assembly and Circadian Gene Repertoire of the Patagonia Blennie Eleginops maclovinus-The Closest Ancestral Proxy of Antarctic Cryonotothenioids.</title>
        <authorList>
            <person name="Cheng C.C."/>
            <person name="Rivera-Colon A.G."/>
            <person name="Minhas B.F."/>
            <person name="Wilson L."/>
            <person name="Rayamajhi N."/>
            <person name="Vargas-Chacoff L."/>
            <person name="Catchen J.M."/>
        </authorList>
    </citation>
    <scope>NUCLEOTIDE SEQUENCE [LARGE SCALE GENOMIC DNA]</scope>
    <source>
        <strain evidence="10">JMC-PN-2008</strain>
    </source>
</reference>
<evidence type="ECO:0000256" key="6">
    <source>
        <dbReference type="ARBA" id="ARBA00023125"/>
    </source>
</evidence>
<dbReference type="GO" id="GO:0003700">
    <property type="term" value="F:DNA-binding transcription factor activity"/>
    <property type="evidence" value="ECO:0007669"/>
    <property type="project" value="TreeGrafter"/>
</dbReference>
<evidence type="ECO:0000313" key="11">
    <source>
        <dbReference type="Proteomes" id="UP001346869"/>
    </source>
</evidence>
<sequence length="134" mass="15250">MERKRHECSVCNKKFAEKSNITCYMKIHSPKEHDCDVCGKSFTTKPQLHFHQKQHQYPHIPLYRQGEAWLQCTVAAKAVAEAPSKVEDPTWLDTAKAEAAAKKAGGEMRRDQLAISFGKYAGQSFRWLLENDVG</sequence>
<keyword evidence="7" id="KW-0539">Nucleus</keyword>
<dbReference type="GO" id="GO:0000978">
    <property type="term" value="F:RNA polymerase II cis-regulatory region sequence-specific DNA binding"/>
    <property type="evidence" value="ECO:0007669"/>
    <property type="project" value="TreeGrafter"/>
</dbReference>
<dbReference type="AlphaFoldDB" id="A0AAN7XQ39"/>
<dbReference type="SUPFAM" id="SSF57667">
    <property type="entry name" value="beta-beta-alpha zinc fingers"/>
    <property type="match status" value="1"/>
</dbReference>
<dbReference type="InterPro" id="IPR013087">
    <property type="entry name" value="Znf_C2H2_type"/>
</dbReference>
<proteinExistence type="predicted"/>
<dbReference type="GO" id="GO:0008270">
    <property type="term" value="F:zinc ion binding"/>
    <property type="evidence" value="ECO:0007669"/>
    <property type="project" value="UniProtKB-KW"/>
</dbReference>
<protein>
    <recommendedName>
        <fullName evidence="9">C2H2-type domain-containing protein</fullName>
    </recommendedName>
</protein>